<keyword evidence="3" id="KW-1003">Cell membrane</keyword>
<dbReference type="Gene3D" id="3.40.190.10">
    <property type="entry name" value="Periplasmic binding protein-like II"/>
    <property type="match status" value="1"/>
</dbReference>
<dbReference type="Proteomes" id="UP000466442">
    <property type="component" value="Unassembled WGS sequence"/>
</dbReference>
<dbReference type="InterPro" id="IPR001320">
    <property type="entry name" value="Iontro_rcpt_C"/>
</dbReference>
<keyword evidence="10" id="KW-0732">Signal</keyword>
<sequence length="542" mass="60321">MRTVTGQLSIAVLLIPLLQFAVGTSILDWSPQMVVKYFSARNVHLVDAIVCSENDKTNLFKYFSVASREYGYDGLFRTINCLDENQSEMDTRSGIFIDLSCPSSHQLLLNTTSDKWFTNSFIWFIWDNGTFLEMLTEILPISTFSDVTIATPNGDVSNRFMFGTTLHLAYLYNFTLELVIANNWGDRLENGTWTGMLGLVQQNEVDITLTAMLPLSRRLDISYPTVPTLPYWMAIIFKQPRALGTYKAMVLELSLSTWGCVGATIVIGAVVFALTQKYEPDSDVSYDSEASFTLGAVQSVGIISSQGLSVTPKGTSSRIVCLFLLLLGLLISNYYSAATMTALLSESPPVIKNLEQLIASKPTLTALNISITFMLAAENALTICDLKNGVQSILNGSSFLGEYFVLFNAINTHLQSDVICDLTVFNAGFYSNTINFVKKDPHFRELHIRGILRTLEHGLMQKERQKWIAQRAICSRVTEFIHVQLEAVSVALGVFGLGIFTSFLLLLLEIFLARRARLRKNCDIEPLAKTLINPKRTPSSSS</sequence>
<dbReference type="GO" id="GO:0005886">
    <property type="term" value="C:plasma membrane"/>
    <property type="evidence" value="ECO:0007669"/>
    <property type="project" value="UniProtKB-SubCell"/>
</dbReference>
<feature type="transmembrane region" description="Helical" evidence="9">
    <location>
        <begin position="255"/>
        <end position="275"/>
    </location>
</feature>
<keyword evidence="6 9" id="KW-0472">Membrane</keyword>
<accession>A0A8S9Y2P1</accession>
<dbReference type="PANTHER" id="PTHR42643">
    <property type="entry name" value="IONOTROPIC RECEPTOR 20A-RELATED"/>
    <property type="match status" value="1"/>
</dbReference>
<dbReference type="EMBL" id="WIXP02000002">
    <property type="protein sequence ID" value="KAF6215487.1"/>
    <property type="molecule type" value="Genomic_DNA"/>
</dbReference>
<dbReference type="Gene3D" id="1.10.287.70">
    <property type="match status" value="1"/>
</dbReference>
<feature type="transmembrane region" description="Helical" evidence="9">
    <location>
        <begin position="319"/>
        <end position="337"/>
    </location>
</feature>
<reference evidence="12" key="1">
    <citation type="journal article" date="2021" name="Mol. Ecol. Resour.">
        <title>Apolygus lucorum genome provides insights into omnivorousness and mesophyll feeding.</title>
        <authorList>
            <person name="Liu Y."/>
            <person name="Liu H."/>
            <person name="Wang H."/>
            <person name="Huang T."/>
            <person name="Liu B."/>
            <person name="Yang B."/>
            <person name="Yin L."/>
            <person name="Li B."/>
            <person name="Zhang Y."/>
            <person name="Zhang S."/>
            <person name="Jiang F."/>
            <person name="Zhang X."/>
            <person name="Ren Y."/>
            <person name="Wang B."/>
            <person name="Wang S."/>
            <person name="Lu Y."/>
            <person name="Wu K."/>
            <person name="Fan W."/>
            <person name="Wang G."/>
        </authorList>
    </citation>
    <scope>NUCLEOTIDE SEQUENCE</scope>
    <source>
        <strain evidence="12">12Hb</strain>
    </source>
</reference>
<keyword evidence="5 9" id="KW-1133">Transmembrane helix</keyword>
<gene>
    <name evidence="12" type="ORF">GE061_010241</name>
</gene>
<evidence type="ECO:0000256" key="10">
    <source>
        <dbReference type="SAM" id="SignalP"/>
    </source>
</evidence>
<evidence type="ECO:0000256" key="5">
    <source>
        <dbReference type="ARBA" id="ARBA00022989"/>
    </source>
</evidence>
<comment type="subcellular location">
    <subcellularLocation>
        <location evidence="1">Cell membrane</location>
        <topology evidence="1">Multi-pass membrane protein</topology>
    </subcellularLocation>
</comment>
<dbReference type="GO" id="GO:0050906">
    <property type="term" value="P:detection of stimulus involved in sensory perception"/>
    <property type="evidence" value="ECO:0007669"/>
    <property type="project" value="UniProtKB-ARBA"/>
</dbReference>
<keyword evidence="4 9" id="KW-0812">Transmembrane</keyword>
<dbReference type="AlphaFoldDB" id="A0A8S9Y2P1"/>
<evidence type="ECO:0000259" key="11">
    <source>
        <dbReference type="Pfam" id="PF00060"/>
    </source>
</evidence>
<feature type="signal peptide" evidence="10">
    <location>
        <begin position="1"/>
        <end position="23"/>
    </location>
</feature>
<dbReference type="InterPro" id="IPR052192">
    <property type="entry name" value="Insect_Ionotropic_Sensory_Rcpt"/>
</dbReference>
<evidence type="ECO:0000256" key="3">
    <source>
        <dbReference type="ARBA" id="ARBA00022475"/>
    </source>
</evidence>
<dbReference type="Pfam" id="PF00060">
    <property type="entry name" value="Lig_chan"/>
    <property type="match status" value="1"/>
</dbReference>
<organism evidence="12 13">
    <name type="scientific">Apolygus lucorum</name>
    <name type="common">Small green plant bug</name>
    <name type="synonym">Lygocoris lucorum</name>
    <dbReference type="NCBI Taxonomy" id="248454"/>
    <lineage>
        <taxon>Eukaryota</taxon>
        <taxon>Metazoa</taxon>
        <taxon>Ecdysozoa</taxon>
        <taxon>Arthropoda</taxon>
        <taxon>Hexapoda</taxon>
        <taxon>Insecta</taxon>
        <taxon>Pterygota</taxon>
        <taxon>Neoptera</taxon>
        <taxon>Paraneoptera</taxon>
        <taxon>Hemiptera</taxon>
        <taxon>Heteroptera</taxon>
        <taxon>Panheteroptera</taxon>
        <taxon>Cimicomorpha</taxon>
        <taxon>Miridae</taxon>
        <taxon>Mirini</taxon>
        <taxon>Apolygus</taxon>
    </lineage>
</organism>
<feature type="domain" description="Ionotropic glutamate receptor C-terminal" evidence="11">
    <location>
        <begin position="254"/>
        <end position="406"/>
    </location>
</feature>
<evidence type="ECO:0000256" key="7">
    <source>
        <dbReference type="ARBA" id="ARBA00023170"/>
    </source>
</evidence>
<evidence type="ECO:0000313" key="12">
    <source>
        <dbReference type="EMBL" id="KAF6215487.1"/>
    </source>
</evidence>
<proteinExistence type="inferred from homology"/>
<evidence type="ECO:0000256" key="8">
    <source>
        <dbReference type="ARBA" id="ARBA00023180"/>
    </source>
</evidence>
<dbReference type="PANTHER" id="PTHR42643:SF30">
    <property type="entry name" value="IONOTROPIC RECEPTOR 40A-RELATED"/>
    <property type="match status" value="1"/>
</dbReference>
<comment type="caution">
    <text evidence="12">The sequence shown here is derived from an EMBL/GenBank/DDBJ whole genome shotgun (WGS) entry which is preliminary data.</text>
</comment>
<dbReference type="SUPFAM" id="SSF53850">
    <property type="entry name" value="Periplasmic binding protein-like II"/>
    <property type="match status" value="1"/>
</dbReference>
<evidence type="ECO:0000256" key="6">
    <source>
        <dbReference type="ARBA" id="ARBA00023136"/>
    </source>
</evidence>
<keyword evidence="7" id="KW-0675">Receptor</keyword>
<evidence type="ECO:0000256" key="1">
    <source>
        <dbReference type="ARBA" id="ARBA00004651"/>
    </source>
</evidence>
<dbReference type="OrthoDB" id="6581555at2759"/>
<evidence type="ECO:0000256" key="9">
    <source>
        <dbReference type="SAM" id="Phobius"/>
    </source>
</evidence>
<protein>
    <recommendedName>
        <fullName evidence="11">Ionotropic glutamate receptor C-terminal domain-containing protein</fullName>
    </recommendedName>
</protein>
<keyword evidence="13" id="KW-1185">Reference proteome</keyword>
<dbReference type="GO" id="GO:0015276">
    <property type="term" value="F:ligand-gated monoatomic ion channel activity"/>
    <property type="evidence" value="ECO:0007669"/>
    <property type="project" value="InterPro"/>
</dbReference>
<feature type="chain" id="PRO_5035870335" description="Ionotropic glutamate receptor C-terminal domain-containing protein" evidence="10">
    <location>
        <begin position="24"/>
        <end position="542"/>
    </location>
</feature>
<comment type="similarity">
    <text evidence="2">Belongs to the glutamate-gated ion channel (TC 1.A.10.1) family.</text>
</comment>
<evidence type="ECO:0000256" key="4">
    <source>
        <dbReference type="ARBA" id="ARBA00022692"/>
    </source>
</evidence>
<evidence type="ECO:0000256" key="2">
    <source>
        <dbReference type="ARBA" id="ARBA00008685"/>
    </source>
</evidence>
<name>A0A8S9Y2P1_APOLU</name>
<keyword evidence="8" id="KW-0325">Glycoprotein</keyword>
<evidence type="ECO:0000313" key="13">
    <source>
        <dbReference type="Proteomes" id="UP000466442"/>
    </source>
</evidence>
<feature type="transmembrane region" description="Helical" evidence="9">
    <location>
        <begin position="490"/>
        <end position="512"/>
    </location>
</feature>